<dbReference type="AlphaFoldDB" id="A0A409XXE6"/>
<organism evidence="1 2">
    <name type="scientific">Gymnopilus dilepis</name>
    <dbReference type="NCBI Taxonomy" id="231916"/>
    <lineage>
        <taxon>Eukaryota</taxon>
        <taxon>Fungi</taxon>
        <taxon>Dikarya</taxon>
        <taxon>Basidiomycota</taxon>
        <taxon>Agaricomycotina</taxon>
        <taxon>Agaricomycetes</taxon>
        <taxon>Agaricomycetidae</taxon>
        <taxon>Agaricales</taxon>
        <taxon>Agaricineae</taxon>
        <taxon>Hymenogastraceae</taxon>
        <taxon>Gymnopilus</taxon>
    </lineage>
</organism>
<proteinExistence type="predicted"/>
<evidence type="ECO:0000313" key="1">
    <source>
        <dbReference type="EMBL" id="PPQ95391.1"/>
    </source>
</evidence>
<evidence type="ECO:0000313" key="2">
    <source>
        <dbReference type="Proteomes" id="UP000284706"/>
    </source>
</evidence>
<comment type="caution">
    <text evidence="1">The sequence shown here is derived from an EMBL/GenBank/DDBJ whole genome shotgun (WGS) entry which is preliminary data.</text>
</comment>
<gene>
    <name evidence="1" type="ORF">CVT26_008236</name>
</gene>
<name>A0A409XXE6_9AGAR</name>
<sequence>MILLHFGSVVNMLEILREEDGGGQYLSKDLQGPDLNWVIRKQTISIAQNTNLMVSLASTATMRKAVYIR</sequence>
<accession>A0A409XXE6</accession>
<protein>
    <submittedName>
        <fullName evidence="1">Uncharacterized protein</fullName>
    </submittedName>
</protein>
<reference evidence="1 2" key="1">
    <citation type="journal article" date="2018" name="Evol. Lett.">
        <title>Horizontal gene cluster transfer increased hallucinogenic mushroom diversity.</title>
        <authorList>
            <person name="Reynolds H.T."/>
            <person name="Vijayakumar V."/>
            <person name="Gluck-Thaler E."/>
            <person name="Korotkin H.B."/>
            <person name="Matheny P.B."/>
            <person name="Slot J.C."/>
        </authorList>
    </citation>
    <scope>NUCLEOTIDE SEQUENCE [LARGE SCALE GENOMIC DNA]</scope>
    <source>
        <strain evidence="1 2">SRW20</strain>
    </source>
</reference>
<dbReference type="EMBL" id="NHYE01001428">
    <property type="protein sequence ID" value="PPQ95391.1"/>
    <property type="molecule type" value="Genomic_DNA"/>
</dbReference>
<keyword evidence="2" id="KW-1185">Reference proteome</keyword>
<dbReference type="InParanoid" id="A0A409XXE6"/>
<dbReference type="Proteomes" id="UP000284706">
    <property type="component" value="Unassembled WGS sequence"/>
</dbReference>